<evidence type="ECO:0000313" key="12">
    <source>
        <dbReference type="EMBL" id="QJD78464.1"/>
    </source>
</evidence>
<evidence type="ECO:0000256" key="1">
    <source>
        <dbReference type="ARBA" id="ARBA00004383"/>
    </source>
</evidence>
<reference evidence="12 13" key="1">
    <citation type="submission" date="2020-04" db="EMBL/GenBank/DDBJ databases">
        <title>Genome sequencing of novel species.</title>
        <authorList>
            <person name="Heo J."/>
            <person name="Kim S.-J."/>
            <person name="Kim J.-S."/>
            <person name="Hong S.-B."/>
            <person name="Kwon S.-W."/>
        </authorList>
    </citation>
    <scope>NUCLEOTIDE SEQUENCE [LARGE SCALE GENOMIC DNA]</scope>
    <source>
        <strain evidence="12 13">CJU-R4</strain>
    </source>
</reference>
<evidence type="ECO:0000259" key="11">
    <source>
        <dbReference type="PROSITE" id="PS52015"/>
    </source>
</evidence>
<dbReference type="KEGG" id="srho:HH216_08525"/>
<dbReference type="PANTHER" id="PTHR33446:SF2">
    <property type="entry name" value="PROTEIN TONB"/>
    <property type="match status" value="1"/>
</dbReference>
<dbReference type="Gene3D" id="3.30.1150.10">
    <property type="match status" value="2"/>
</dbReference>
<dbReference type="InterPro" id="IPR006260">
    <property type="entry name" value="TonB/TolA_C"/>
</dbReference>
<dbReference type="RefSeq" id="WP_169550438.1">
    <property type="nucleotide sequence ID" value="NZ_CP051677.1"/>
</dbReference>
<dbReference type="InterPro" id="IPR051045">
    <property type="entry name" value="TonB-dependent_transducer"/>
</dbReference>
<dbReference type="EMBL" id="CP051677">
    <property type="protein sequence ID" value="QJD78464.1"/>
    <property type="molecule type" value="Genomic_DNA"/>
</dbReference>
<keyword evidence="13" id="KW-1185">Reference proteome</keyword>
<evidence type="ECO:0000256" key="7">
    <source>
        <dbReference type="ARBA" id="ARBA00022927"/>
    </source>
</evidence>
<feature type="domain" description="TonB C-terminal" evidence="11">
    <location>
        <begin position="37"/>
        <end position="133"/>
    </location>
</feature>
<keyword evidence="5" id="KW-0997">Cell inner membrane</keyword>
<keyword evidence="7" id="KW-0653">Protein transport</keyword>
<dbReference type="SUPFAM" id="SSF74653">
    <property type="entry name" value="TolA/TonB C-terminal domain"/>
    <property type="match status" value="2"/>
</dbReference>
<dbReference type="AlphaFoldDB" id="A0A7L5DJ76"/>
<protein>
    <submittedName>
        <fullName evidence="12">Energy transducer TonB</fullName>
    </submittedName>
</protein>
<name>A0A7L5DJ76_9BACT</name>
<dbReference type="NCBIfam" id="TIGR01352">
    <property type="entry name" value="tonB_Cterm"/>
    <property type="match status" value="2"/>
</dbReference>
<dbReference type="GO" id="GO:0055085">
    <property type="term" value="P:transmembrane transport"/>
    <property type="evidence" value="ECO:0007669"/>
    <property type="project" value="InterPro"/>
</dbReference>
<gene>
    <name evidence="12" type="ORF">HH216_08525</name>
</gene>
<dbReference type="Pfam" id="PF03544">
    <property type="entry name" value="TonB_C"/>
    <property type="match status" value="2"/>
</dbReference>
<keyword evidence="10" id="KW-0732">Signal</keyword>
<feature type="signal peptide" evidence="10">
    <location>
        <begin position="1"/>
        <end position="21"/>
    </location>
</feature>
<dbReference type="PANTHER" id="PTHR33446">
    <property type="entry name" value="PROTEIN TONB-RELATED"/>
    <property type="match status" value="1"/>
</dbReference>
<dbReference type="PROSITE" id="PS52015">
    <property type="entry name" value="TONB_CTD"/>
    <property type="match status" value="2"/>
</dbReference>
<evidence type="ECO:0000256" key="6">
    <source>
        <dbReference type="ARBA" id="ARBA00022692"/>
    </source>
</evidence>
<dbReference type="InterPro" id="IPR037682">
    <property type="entry name" value="TonB_C"/>
</dbReference>
<keyword evidence="4" id="KW-1003">Cell membrane</keyword>
<evidence type="ECO:0000256" key="4">
    <source>
        <dbReference type="ARBA" id="ARBA00022475"/>
    </source>
</evidence>
<evidence type="ECO:0000256" key="5">
    <source>
        <dbReference type="ARBA" id="ARBA00022519"/>
    </source>
</evidence>
<dbReference type="Proteomes" id="UP000501128">
    <property type="component" value="Chromosome"/>
</dbReference>
<evidence type="ECO:0000256" key="10">
    <source>
        <dbReference type="SAM" id="SignalP"/>
    </source>
</evidence>
<dbReference type="GO" id="GO:0031992">
    <property type="term" value="F:energy transducer activity"/>
    <property type="evidence" value="ECO:0007669"/>
    <property type="project" value="TreeGrafter"/>
</dbReference>
<sequence>MNLIYCLCLCLFLSLAGFSQQPVYQNYEVDSAAVPRGGMSYLTTFLQANLRKPIQAESEGIGGRILVKGVVEPDGRITEVALLKSLRPDLDREALRVFQLFSAWQPAKKGAVPVRQAVMVPVMFPTSAPFPYKDGKRIYYFGEDMRATTDPATAKYRQEISLDSLGLPNGDMIVYVQNQNKWTEDNRLPLLREKSTRSGKPTEKIGYRSNDKLWIYNVYELSTDGTLLGVTSYDNGRETGYPSKYHENGLLAEAGRKDDDQTIVTSWYPSGQIRQVRLDEGSYLASESPARVLAYWTAEGKQTVKDGTGTVDYTSNRTSYADSSRKTTYIEHGSYLNGRQHGKWMGRYEDGSYSYEEQYDKGVLQSGRMQKADKAPVVYKVREQQPEFPGGIPGLGSFLSRTLRYPVDAQKKGQEGRVFVSFVVCTDGTLCDYEVIKGISPSIDQEALRVVKAMSGKWKPGALRGEPVRVKYNLPINFALE</sequence>
<keyword evidence="3" id="KW-0813">Transport</keyword>
<organism evidence="12 13">
    <name type="scientific">Spirosoma rhododendri</name>
    <dbReference type="NCBI Taxonomy" id="2728024"/>
    <lineage>
        <taxon>Bacteria</taxon>
        <taxon>Pseudomonadati</taxon>
        <taxon>Bacteroidota</taxon>
        <taxon>Cytophagia</taxon>
        <taxon>Cytophagales</taxon>
        <taxon>Cytophagaceae</taxon>
        <taxon>Spirosoma</taxon>
    </lineage>
</organism>
<dbReference type="GO" id="GO:0015031">
    <property type="term" value="P:protein transport"/>
    <property type="evidence" value="ECO:0007669"/>
    <property type="project" value="UniProtKB-KW"/>
</dbReference>
<evidence type="ECO:0000256" key="2">
    <source>
        <dbReference type="ARBA" id="ARBA00006555"/>
    </source>
</evidence>
<evidence type="ECO:0000313" key="13">
    <source>
        <dbReference type="Proteomes" id="UP000501128"/>
    </source>
</evidence>
<keyword evidence="8" id="KW-1133">Transmembrane helix</keyword>
<evidence type="ECO:0000256" key="8">
    <source>
        <dbReference type="ARBA" id="ARBA00022989"/>
    </source>
</evidence>
<comment type="similarity">
    <text evidence="2">Belongs to the TonB family.</text>
</comment>
<accession>A0A7L5DJ76</accession>
<evidence type="ECO:0000256" key="3">
    <source>
        <dbReference type="ARBA" id="ARBA00022448"/>
    </source>
</evidence>
<comment type="subcellular location">
    <subcellularLocation>
        <location evidence="1">Cell inner membrane</location>
        <topology evidence="1">Single-pass membrane protein</topology>
        <orientation evidence="1">Periplasmic side</orientation>
    </subcellularLocation>
</comment>
<feature type="chain" id="PRO_5029624331" evidence="10">
    <location>
        <begin position="22"/>
        <end position="481"/>
    </location>
</feature>
<keyword evidence="9" id="KW-0472">Membrane</keyword>
<dbReference type="GO" id="GO:0098797">
    <property type="term" value="C:plasma membrane protein complex"/>
    <property type="evidence" value="ECO:0007669"/>
    <property type="project" value="TreeGrafter"/>
</dbReference>
<keyword evidence="6" id="KW-0812">Transmembrane</keyword>
<evidence type="ECO:0000256" key="9">
    <source>
        <dbReference type="ARBA" id="ARBA00023136"/>
    </source>
</evidence>
<proteinExistence type="inferred from homology"/>
<feature type="domain" description="TonB C-terminal" evidence="11">
    <location>
        <begin position="390"/>
        <end position="481"/>
    </location>
</feature>
<dbReference type="Gene3D" id="3.90.930.1">
    <property type="match status" value="1"/>
</dbReference>